<reference evidence="8" key="1">
    <citation type="submission" date="2016-11" db="EMBL/GenBank/DDBJ databases">
        <authorList>
            <person name="Varghese N."/>
            <person name="Submissions S."/>
        </authorList>
    </citation>
    <scope>NUCLEOTIDE SEQUENCE [LARGE SCALE GENOMIC DNA]</scope>
    <source>
        <strain evidence="8">DSM 17957</strain>
    </source>
</reference>
<dbReference type="InterPro" id="IPR036962">
    <property type="entry name" value="Glyco_hydro_3_N_sf"/>
</dbReference>
<dbReference type="InterPro" id="IPR001764">
    <property type="entry name" value="Glyco_hydro_3_N"/>
</dbReference>
<dbReference type="Gene3D" id="3.20.20.300">
    <property type="entry name" value="Glycoside hydrolase, family 3, N-terminal domain"/>
    <property type="match status" value="1"/>
</dbReference>
<sequence length="430" mass="47586">MNYKVVAGILFVLIIVVIIIVMAPLKENQEADHPKPDPEDPSQENSAVEILPPPDPAIELLASLSLEEKVGQLFIFGFQENKPSQRLRSLIQDSKIGGFILFQRNYQDIDSMIQLNQQLHTWNTDNTLPLWIAIDEEGGRVSRLPLGATKFPESRLLGNINDEDLTARVGEVIGKELRALGINLDFAPVMDIVPSKSNKLLYKRAYSGEAEAVAKHGTSFITGLGQGGVLGVPKHFPGHGDTQVDSHGGLPKIMIDQETLIHRELVPFSAAVAEGAEMIMVGHLAFPVIEEKALPATRSRIFLQDILRNGLGFDGVIVTDDLEMQGYANKNTAFEEALLQSFEAGIDLFVICHREELQSRAYNALLEAVETGKISEERLNASVLRTIRLKEKYDLSDYMYSNPEEKKKQVGTKEHKAVLQEVITRGKSGS</sequence>
<evidence type="ECO:0000256" key="5">
    <source>
        <dbReference type="SAM" id="Phobius"/>
    </source>
</evidence>
<evidence type="ECO:0000259" key="6">
    <source>
        <dbReference type="Pfam" id="PF00933"/>
    </source>
</evidence>
<feature type="compositionally biased region" description="Basic and acidic residues" evidence="4">
    <location>
        <begin position="29"/>
        <end position="38"/>
    </location>
</feature>
<feature type="domain" description="Glycoside hydrolase family 3 N-terminal" evidence="6">
    <location>
        <begin position="66"/>
        <end position="389"/>
    </location>
</feature>
<dbReference type="GO" id="GO:0005975">
    <property type="term" value="P:carbohydrate metabolic process"/>
    <property type="evidence" value="ECO:0007669"/>
    <property type="project" value="InterPro"/>
</dbReference>
<evidence type="ECO:0000256" key="1">
    <source>
        <dbReference type="ARBA" id="ARBA00005336"/>
    </source>
</evidence>
<dbReference type="InterPro" id="IPR017853">
    <property type="entry name" value="GH"/>
</dbReference>
<dbReference type="Proteomes" id="UP000184536">
    <property type="component" value="Unassembled WGS sequence"/>
</dbReference>
<dbReference type="EMBL" id="FQZV01000062">
    <property type="protein sequence ID" value="SHK01263.1"/>
    <property type="molecule type" value="Genomic_DNA"/>
</dbReference>
<dbReference type="GO" id="GO:0009254">
    <property type="term" value="P:peptidoglycan turnover"/>
    <property type="evidence" value="ECO:0007669"/>
    <property type="project" value="TreeGrafter"/>
</dbReference>
<evidence type="ECO:0000256" key="2">
    <source>
        <dbReference type="ARBA" id="ARBA00022801"/>
    </source>
</evidence>
<dbReference type="InterPro" id="IPR050226">
    <property type="entry name" value="NagZ_Beta-hexosaminidase"/>
</dbReference>
<dbReference type="RefSeq" id="WP_190014658.1">
    <property type="nucleotide sequence ID" value="NZ_FQZV01000062.1"/>
</dbReference>
<feature type="transmembrane region" description="Helical" evidence="5">
    <location>
        <begin position="6"/>
        <end position="25"/>
    </location>
</feature>
<dbReference type="AlphaFoldDB" id="A0A1M6P037"/>
<evidence type="ECO:0000313" key="7">
    <source>
        <dbReference type="EMBL" id="SHK01263.1"/>
    </source>
</evidence>
<feature type="region of interest" description="Disordered" evidence="4">
    <location>
        <begin position="29"/>
        <end position="49"/>
    </location>
</feature>
<dbReference type="NCBIfam" id="NF003740">
    <property type="entry name" value="PRK05337.1"/>
    <property type="match status" value="1"/>
</dbReference>
<evidence type="ECO:0000256" key="3">
    <source>
        <dbReference type="ARBA" id="ARBA00023295"/>
    </source>
</evidence>
<organism evidence="7 8">
    <name type="scientific">Geosporobacter subterraneus DSM 17957</name>
    <dbReference type="NCBI Taxonomy" id="1121919"/>
    <lineage>
        <taxon>Bacteria</taxon>
        <taxon>Bacillati</taxon>
        <taxon>Bacillota</taxon>
        <taxon>Clostridia</taxon>
        <taxon>Peptostreptococcales</taxon>
        <taxon>Thermotaleaceae</taxon>
        <taxon>Geosporobacter</taxon>
    </lineage>
</organism>
<dbReference type="PANTHER" id="PTHR30480:SF16">
    <property type="entry name" value="GLYCOSIDE HYDROLASE FAMILY 3 DOMAIN PROTEIN"/>
    <property type="match status" value="1"/>
</dbReference>
<gene>
    <name evidence="7" type="ORF">SAMN02745975_03452</name>
</gene>
<keyword evidence="3" id="KW-0326">Glycosidase</keyword>
<keyword evidence="5" id="KW-0812">Transmembrane</keyword>
<protein>
    <submittedName>
        <fullName evidence="7">Beta-N-acetylhexosaminidase</fullName>
    </submittedName>
</protein>
<dbReference type="PANTHER" id="PTHR30480">
    <property type="entry name" value="BETA-HEXOSAMINIDASE-RELATED"/>
    <property type="match status" value="1"/>
</dbReference>
<name>A0A1M6P037_9FIRM</name>
<keyword evidence="5" id="KW-1133">Transmembrane helix</keyword>
<comment type="similarity">
    <text evidence="1">Belongs to the glycosyl hydrolase 3 family.</text>
</comment>
<dbReference type="SUPFAM" id="SSF51445">
    <property type="entry name" value="(Trans)glycosidases"/>
    <property type="match status" value="1"/>
</dbReference>
<dbReference type="Pfam" id="PF00933">
    <property type="entry name" value="Glyco_hydro_3"/>
    <property type="match status" value="1"/>
</dbReference>
<dbReference type="STRING" id="1121919.SAMN02745975_03452"/>
<evidence type="ECO:0000256" key="4">
    <source>
        <dbReference type="SAM" id="MobiDB-lite"/>
    </source>
</evidence>
<proteinExistence type="inferred from homology"/>
<keyword evidence="2" id="KW-0378">Hydrolase</keyword>
<dbReference type="GO" id="GO:0004553">
    <property type="term" value="F:hydrolase activity, hydrolyzing O-glycosyl compounds"/>
    <property type="evidence" value="ECO:0007669"/>
    <property type="project" value="InterPro"/>
</dbReference>
<accession>A0A1M6P037</accession>
<keyword evidence="5" id="KW-0472">Membrane</keyword>
<keyword evidence="8" id="KW-1185">Reference proteome</keyword>
<evidence type="ECO:0000313" key="8">
    <source>
        <dbReference type="Proteomes" id="UP000184536"/>
    </source>
</evidence>